<reference evidence="5 6" key="1">
    <citation type="submission" date="2019-06" db="EMBL/GenBank/DDBJ databases">
        <title>Lysobacter alkalisoli sp. nov. isolated from saline soil.</title>
        <authorList>
            <person name="Sun J.-Q."/>
            <person name="Xu L."/>
        </authorList>
    </citation>
    <scope>NUCLEOTIDE SEQUENCE [LARGE SCALE GENOMIC DNA]</scope>
    <source>
        <strain evidence="5 6">JCM 31130</strain>
    </source>
</reference>
<dbReference type="Pfam" id="PF01103">
    <property type="entry name" value="Omp85"/>
    <property type="match status" value="1"/>
</dbReference>
<evidence type="ECO:0000256" key="1">
    <source>
        <dbReference type="ARBA" id="ARBA00004370"/>
    </source>
</evidence>
<dbReference type="EMBL" id="VICE01000012">
    <property type="protein sequence ID" value="TQD51302.1"/>
    <property type="molecule type" value="Genomic_DNA"/>
</dbReference>
<sequence>MGALATRPLAVRLGLLAGMATGFAPAALATDIATGSAPGQEEAEQLHAGREDDGRSFVVLPIPQSSPTLGNGAVLAAVLYYQPEGSARPWMTGGGALWTDNGSRGAALFQKAYLGGDRWRVTAIAADAELHLKFYGIGEGAAERGRFIRIEQSPTFYRFDALRKVAPSQYLGLRLQKVDVTTRVPLDAPAFPDLDIPSPQLDVALAGPGLLYEYDTRDSETGPSQGTYFNAHAQWYVSGWGSDREYANVTAALNHYSTWGPKGVLALRAYACSAGDNAPFFDLCLFGSQADLRGYEGGQYRDSTLVAVQGEYRWQFARRWGAVAFAGVGDVAPSFGDYRVDDLLPSAGVGLRFKASTAYDVNVRVDYARGKDGDAVYFSIGEAF</sequence>
<dbReference type="Gene3D" id="2.40.160.50">
    <property type="entry name" value="membrane protein fhac: a member of the omp85/tpsb transporter family"/>
    <property type="match status" value="1"/>
</dbReference>
<proteinExistence type="predicted"/>
<dbReference type="RefSeq" id="WP_141517028.1">
    <property type="nucleotide sequence ID" value="NZ_VICE01000012.1"/>
</dbReference>
<keyword evidence="3" id="KW-0732">Signal</keyword>
<comment type="subcellular location">
    <subcellularLocation>
        <location evidence="1">Membrane</location>
    </subcellularLocation>
</comment>
<feature type="domain" description="Bacterial surface antigen (D15)" evidence="4">
    <location>
        <begin position="212"/>
        <end position="384"/>
    </location>
</feature>
<accession>A0A508AZI3</accession>
<evidence type="ECO:0000313" key="6">
    <source>
        <dbReference type="Proteomes" id="UP000318212"/>
    </source>
</evidence>
<protein>
    <submittedName>
        <fullName evidence="5">BamA/TamA family outer membrane protein</fullName>
    </submittedName>
</protein>
<dbReference type="OrthoDB" id="9771071at2"/>
<gene>
    <name evidence="5" type="ORF">FKV25_01530</name>
</gene>
<dbReference type="InterPro" id="IPR000184">
    <property type="entry name" value="Bac_surfAg_D15"/>
</dbReference>
<dbReference type="Proteomes" id="UP000318212">
    <property type="component" value="Unassembled WGS sequence"/>
</dbReference>
<evidence type="ECO:0000259" key="4">
    <source>
        <dbReference type="Pfam" id="PF01103"/>
    </source>
</evidence>
<keyword evidence="2" id="KW-0472">Membrane</keyword>
<feature type="chain" id="PRO_5021326706" evidence="3">
    <location>
        <begin position="30"/>
        <end position="384"/>
    </location>
</feature>
<evidence type="ECO:0000256" key="2">
    <source>
        <dbReference type="ARBA" id="ARBA00023136"/>
    </source>
</evidence>
<feature type="signal peptide" evidence="3">
    <location>
        <begin position="1"/>
        <end position="29"/>
    </location>
</feature>
<evidence type="ECO:0000313" key="5">
    <source>
        <dbReference type="EMBL" id="TQD51302.1"/>
    </source>
</evidence>
<dbReference type="GO" id="GO:0019867">
    <property type="term" value="C:outer membrane"/>
    <property type="evidence" value="ECO:0007669"/>
    <property type="project" value="InterPro"/>
</dbReference>
<evidence type="ECO:0000256" key="3">
    <source>
        <dbReference type="SAM" id="SignalP"/>
    </source>
</evidence>
<comment type="caution">
    <text evidence="5">The sequence shown here is derived from an EMBL/GenBank/DDBJ whole genome shotgun (WGS) entry which is preliminary data.</text>
</comment>
<name>A0A508AZI3_9GAMM</name>
<keyword evidence="6" id="KW-1185">Reference proteome</keyword>
<dbReference type="AlphaFoldDB" id="A0A508AZI3"/>
<organism evidence="5 6">
    <name type="scientific">Marilutibacter aestuarii</name>
    <dbReference type="NCBI Taxonomy" id="1706195"/>
    <lineage>
        <taxon>Bacteria</taxon>
        <taxon>Pseudomonadati</taxon>
        <taxon>Pseudomonadota</taxon>
        <taxon>Gammaproteobacteria</taxon>
        <taxon>Lysobacterales</taxon>
        <taxon>Lysobacteraceae</taxon>
        <taxon>Marilutibacter</taxon>
    </lineage>
</organism>